<sequence>MLNVDLIVGFMGPGLVCVEAFEEPEGYIGHLLFARGCEFLHVVRLCGPGQFRRLRIMVGSVTLVVSKEVNSFMLFVCAEPKTSDPYSSCLPPLAAKASISFHVSSIVIVHCPIDDQEMDKDQCLCGHNLHSS</sequence>
<reference evidence="2" key="1">
    <citation type="journal article" date="2017" name="Cell">
        <title>Insights into land plant evolution garnered from the Marchantia polymorpha genome.</title>
        <authorList>
            <person name="Bowman J.L."/>
            <person name="Kohchi T."/>
            <person name="Yamato K.T."/>
            <person name="Jenkins J."/>
            <person name="Shu S."/>
            <person name="Ishizaki K."/>
            <person name="Yamaoka S."/>
            <person name="Nishihama R."/>
            <person name="Nakamura Y."/>
            <person name="Berger F."/>
            <person name="Adam C."/>
            <person name="Aki S.S."/>
            <person name="Althoff F."/>
            <person name="Araki T."/>
            <person name="Arteaga-Vazquez M.A."/>
            <person name="Balasubrmanian S."/>
            <person name="Barry K."/>
            <person name="Bauer D."/>
            <person name="Boehm C.R."/>
            <person name="Briginshaw L."/>
            <person name="Caballero-Perez J."/>
            <person name="Catarino B."/>
            <person name="Chen F."/>
            <person name="Chiyoda S."/>
            <person name="Chovatia M."/>
            <person name="Davies K.M."/>
            <person name="Delmans M."/>
            <person name="Demura T."/>
            <person name="Dierschke T."/>
            <person name="Dolan L."/>
            <person name="Dorantes-Acosta A.E."/>
            <person name="Eklund D.M."/>
            <person name="Florent S.N."/>
            <person name="Flores-Sandoval E."/>
            <person name="Fujiyama A."/>
            <person name="Fukuzawa H."/>
            <person name="Galik B."/>
            <person name="Grimanelli D."/>
            <person name="Grimwood J."/>
            <person name="Grossniklaus U."/>
            <person name="Hamada T."/>
            <person name="Haseloff J."/>
            <person name="Hetherington A.J."/>
            <person name="Higo A."/>
            <person name="Hirakawa Y."/>
            <person name="Hundley H.N."/>
            <person name="Ikeda Y."/>
            <person name="Inoue K."/>
            <person name="Inoue S.I."/>
            <person name="Ishida S."/>
            <person name="Jia Q."/>
            <person name="Kakita M."/>
            <person name="Kanazawa T."/>
            <person name="Kawai Y."/>
            <person name="Kawashima T."/>
            <person name="Kennedy M."/>
            <person name="Kinose K."/>
            <person name="Kinoshita T."/>
            <person name="Kohara Y."/>
            <person name="Koide E."/>
            <person name="Komatsu K."/>
            <person name="Kopischke S."/>
            <person name="Kubo M."/>
            <person name="Kyozuka J."/>
            <person name="Lagercrantz U."/>
            <person name="Lin S.S."/>
            <person name="Lindquist E."/>
            <person name="Lipzen A.M."/>
            <person name="Lu C.W."/>
            <person name="De Luna E."/>
            <person name="Martienssen R.A."/>
            <person name="Minamino N."/>
            <person name="Mizutani M."/>
            <person name="Mizutani M."/>
            <person name="Mochizuki N."/>
            <person name="Monte I."/>
            <person name="Mosher R."/>
            <person name="Nagasaki H."/>
            <person name="Nakagami H."/>
            <person name="Naramoto S."/>
            <person name="Nishitani K."/>
            <person name="Ohtani M."/>
            <person name="Okamoto T."/>
            <person name="Okumura M."/>
            <person name="Phillips J."/>
            <person name="Pollak B."/>
            <person name="Reinders A."/>
            <person name="Rovekamp M."/>
            <person name="Sano R."/>
            <person name="Sawa S."/>
            <person name="Schmid M.W."/>
            <person name="Shirakawa M."/>
            <person name="Solano R."/>
            <person name="Spunde A."/>
            <person name="Suetsugu N."/>
            <person name="Sugano S."/>
            <person name="Sugiyama A."/>
            <person name="Sun R."/>
            <person name="Suzuki Y."/>
            <person name="Takenaka M."/>
            <person name="Takezawa D."/>
            <person name="Tomogane H."/>
            <person name="Tsuzuki M."/>
            <person name="Ueda T."/>
            <person name="Umeda M."/>
            <person name="Ward J.M."/>
            <person name="Watanabe Y."/>
            <person name="Yazaki K."/>
            <person name="Yokoyama R."/>
            <person name="Yoshitake Y."/>
            <person name="Yotsui I."/>
            <person name="Zachgo S."/>
            <person name="Schmutz J."/>
        </authorList>
    </citation>
    <scope>NUCLEOTIDE SEQUENCE [LARGE SCALE GENOMIC DNA]</scope>
    <source>
        <strain evidence="2">Tak-1</strain>
    </source>
</reference>
<keyword evidence="2" id="KW-1185">Reference proteome</keyword>
<organism evidence="1 2">
    <name type="scientific">Marchantia polymorpha</name>
    <name type="common">Common liverwort</name>
    <name type="synonym">Marchantia aquatica</name>
    <dbReference type="NCBI Taxonomy" id="3197"/>
    <lineage>
        <taxon>Eukaryota</taxon>
        <taxon>Viridiplantae</taxon>
        <taxon>Streptophyta</taxon>
        <taxon>Embryophyta</taxon>
        <taxon>Marchantiophyta</taxon>
        <taxon>Marchantiopsida</taxon>
        <taxon>Marchantiidae</taxon>
        <taxon>Marchantiales</taxon>
        <taxon>Marchantiaceae</taxon>
        <taxon>Marchantia</taxon>
    </lineage>
</organism>
<evidence type="ECO:0000313" key="2">
    <source>
        <dbReference type="Proteomes" id="UP000244005"/>
    </source>
</evidence>
<protein>
    <submittedName>
        <fullName evidence="1">Uncharacterized protein</fullName>
    </submittedName>
</protein>
<proteinExistence type="predicted"/>
<accession>A0A2R6X064</accession>
<dbReference type="EMBL" id="KZ772717">
    <property type="protein sequence ID" value="PTQ39482.1"/>
    <property type="molecule type" value="Genomic_DNA"/>
</dbReference>
<gene>
    <name evidence="1" type="ORF">MARPO_0045s0126</name>
</gene>
<dbReference type="Gramene" id="Mp6g19370.1">
    <property type="protein sequence ID" value="Mp6g19370.1.cds1"/>
    <property type="gene ID" value="Mp6g19370"/>
</dbReference>
<name>A0A2R6X064_MARPO</name>
<dbReference type="AlphaFoldDB" id="A0A2R6X064"/>
<evidence type="ECO:0000313" key="1">
    <source>
        <dbReference type="EMBL" id="PTQ39482.1"/>
    </source>
</evidence>
<dbReference type="Proteomes" id="UP000244005">
    <property type="component" value="Unassembled WGS sequence"/>
</dbReference>